<dbReference type="GO" id="GO:0006310">
    <property type="term" value="P:DNA recombination"/>
    <property type="evidence" value="ECO:0007669"/>
    <property type="project" value="UniProtKB-KW"/>
</dbReference>
<dbReference type="NCBIfam" id="TIGR01766">
    <property type="entry name" value="IS200/IS605 family accessory protein TnpB-like domain"/>
    <property type="match status" value="1"/>
</dbReference>
<dbReference type="InterPro" id="IPR001959">
    <property type="entry name" value="Transposase"/>
</dbReference>
<organism evidence="8 9">
    <name type="scientific">Limosilactobacillus pontis DSM 8475</name>
    <dbReference type="NCBI Taxonomy" id="1423794"/>
    <lineage>
        <taxon>Bacteria</taxon>
        <taxon>Bacillati</taxon>
        <taxon>Bacillota</taxon>
        <taxon>Bacilli</taxon>
        <taxon>Lactobacillales</taxon>
        <taxon>Lactobacillaceae</taxon>
        <taxon>Limosilactobacillus</taxon>
    </lineage>
</organism>
<comment type="similarity">
    <text evidence="1">In the C-terminal section; belongs to the transposase 35 family.</text>
</comment>
<dbReference type="GO" id="GO:0003677">
    <property type="term" value="F:DNA binding"/>
    <property type="evidence" value="ECO:0007669"/>
    <property type="project" value="UniProtKB-KW"/>
</dbReference>
<feature type="domain" description="Probable transposase IS891/IS1136/IS1341" evidence="6">
    <location>
        <begin position="73"/>
        <end position="208"/>
    </location>
</feature>
<evidence type="ECO:0000256" key="2">
    <source>
        <dbReference type="ARBA" id="ARBA00011044"/>
    </source>
</evidence>
<comment type="caution">
    <text evidence="8">The sequence shown here is derived from an EMBL/GenBank/DDBJ whole genome shotgun (WGS) entry which is preliminary data.</text>
</comment>
<sequence length="294" mass="34242">MLFKHQGGYPRFKSRHAIRQAYTGRSICRLLAKRRVKLPKLGSIRTSKTTRLANGKIKCCTVCREPTGRYYLSLQVEVEAPKHLRKTEKAVGIDVGITDLVISSDGIKYGTFNTKWYEKQAITWQRKYSKRRHQVTIAVRQWNHHHKMVKEELNDYQNWQRARQQKTRYQAKIANQRKDYLHKLTTALVKQYVLIVIEDLKTKNLQKNHCLAKSIANASWYQFRTMLAYKCAWYGKRLVVKPNYTSQICSHCGYHSGSKPLNIREWTCPSCGTHHDRDINAAVNILHQGLNAVG</sequence>
<dbReference type="AlphaFoldDB" id="A0A922PV18"/>
<evidence type="ECO:0000256" key="4">
    <source>
        <dbReference type="ARBA" id="ARBA00023125"/>
    </source>
</evidence>
<evidence type="ECO:0000259" key="7">
    <source>
        <dbReference type="Pfam" id="PF07282"/>
    </source>
</evidence>
<evidence type="ECO:0000256" key="5">
    <source>
        <dbReference type="ARBA" id="ARBA00023172"/>
    </source>
</evidence>
<dbReference type="EMBL" id="AZGO01000043">
    <property type="protein sequence ID" value="KRM36931.1"/>
    <property type="molecule type" value="Genomic_DNA"/>
</dbReference>
<evidence type="ECO:0000313" key="8">
    <source>
        <dbReference type="EMBL" id="KRM36931.1"/>
    </source>
</evidence>
<dbReference type="Pfam" id="PF07282">
    <property type="entry name" value="Cas12f1-like_TNB"/>
    <property type="match status" value="1"/>
</dbReference>
<evidence type="ECO:0000313" key="9">
    <source>
        <dbReference type="Proteomes" id="UP000051085"/>
    </source>
</evidence>
<dbReference type="PANTHER" id="PTHR30405">
    <property type="entry name" value="TRANSPOSASE"/>
    <property type="match status" value="1"/>
</dbReference>
<comment type="similarity">
    <text evidence="2">In the N-terminal section; belongs to the transposase 2 family.</text>
</comment>
<accession>A0A922PV18</accession>
<dbReference type="GO" id="GO:0032196">
    <property type="term" value="P:transposition"/>
    <property type="evidence" value="ECO:0007669"/>
    <property type="project" value="UniProtKB-KW"/>
</dbReference>
<reference evidence="8 9" key="1">
    <citation type="journal article" date="2015" name="Genome Announc.">
        <title>Expanding the biotechnology potential of lactobacilli through comparative genomics of 213 strains and associated genera.</title>
        <authorList>
            <person name="Sun Z."/>
            <person name="Harris H.M."/>
            <person name="McCann A."/>
            <person name="Guo C."/>
            <person name="Argimon S."/>
            <person name="Zhang W."/>
            <person name="Yang X."/>
            <person name="Jeffery I.B."/>
            <person name="Cooney J.C."/>
            <person name="Kagawa T.F."/>
            <person name="Liu W."/>
            <person name="Song Y."/>
            <person name="Salvetti E."/>
            <person name="Wrobel A."/>
            <person name="Rasinkangas P."/>
            <person name="Parkhill J."/>
            <person name="Rea M.C."/>
            <person name="O'Sullivan O."/>
            <person name="Ritari J."/>
            <person name="Douillard F.P."/>
            <person name="Paul Ross R."/>
            <person name="Yang R."/>
            <person name="Briner A.E."/>
            <person name="Felis G.E."/>
            <person name="de Vos W.M."/>
            <person name="Barrangou R."/>
            <person name="Klaenhammer T.R."/>
            <person name="Caufield P.W."/>
            <person name="Cui Y."/>
            <person name="Zhang H."/>
            <person name="O'Toole P.W."/>
        </authorList>
    </citation>
    <scope>NUCLEOTIDE SEQUENCE [LARGE SCALE GENOMIC DNA]</scope>
    <source>
        <strain evidence="8 9">DSM 8475</strain>
    </source>
</reference>
<feature type="domain" description="Cas12f1-like TNB" evidence="7">
    <location>
        <begin position="220"/>
        <end position="285"/>
    </location>
</feature>
<keyword evidence="5" id="KW-0233">DNA recombination</keyword>
<proteinExistence type="inferred from homology"/>
<name>A0A922PV18_9LACO</name>
<dbReference type="InterPro" id="IPR010095">
    <property type="entry name" value="Cas12f1-like_TNB"/>
</dbReference>
<dbReference type="Proteomes" id="UP000051085">
    <property type="component" value="Unassembled WGS sequence"/>
</dbReference>
<keyword evidence="4" id="KW-0238">DNA-binding</keyword>
<gene>
    <name evidence="8" type="ORF">FD34_GL001624</name>
</gene>
<keyword evidence="3" id="KW-0815">Transposition</keyword>
<dbReference type="InterPro" id="IPR051399">
    <property type="entry name" value="RNA-guided_DNA_endo/Transpos"/>
</dbReference>
<evidence type="ECO:0000256" key="3">
    <source>
        <dbReference type="ARBA" id="ARBA00022578"/>
    </source>
</evidence>
<dbReference type="NCBIfam" id="NF040570">
    <property type="entry name" value="guided_TnpB"/>
    <property type="match status" value="1"/>
</dbReference>
<evidence type="ECO:0000259" key="6">
    <source>
        <dbReference type="Pfam" id="PF01385"/>
    </source>
</evidence>
<dbReference type="PANTHER" id="PTHR30405:SF25">
    <property type="entry name" value="RNA-GUIDED DNA ENDONUCLEASE INSQ-RELATED"/>
    <property type="match status" value="1"/>
</dbReference>
<evidence type="ECO:0000256" key="1">
    <source>
        <dbReference type="ARBA" id="ARBA00008761"/>
    </source>
</evidence>
<dbReference type="Pfam" id="PF01385">
    <property type="entry name" value="OrfB_IS605"/>
    <property type="match status" value="1"/>
</dbReference>
<protein>
    <submittedName>
        <fullName evidence="8">Transposase</fullName>
    </submittedName>
</protein>